<comment type="catalytic activity">
    <reaction evidence="1">
        <text>uridine(34) in tRNA + AH2 + O2 = 5-hydroxyuridine(34) in tRNA + A + H2O</text>
        <dbReference type="Rhea" id="RHEA:64224"/>
        <dbReference type="Rhea" id="RHEA-COMP:11727"/>
        <dbReference type="Rhea" id="RHEA-COMP:13381"/>
        <dbReference type="ChEBI" id="CHEBI:13193"/>
        <dbReference type="ChEBI" id="CHEBI:15377"/>
        <dbReference type="ChEBI" id="CHEBI:15379"/>
        <dbReference type="ChEBI" id="CHEBI:17499"/>
        <dbReference type="ChEBI" id="CHEBI:65315"/>
        <dbReference type="ChEBI" id="CHEBI:136877"/>
    </reaction>
</comment>
<dbReference type="GO" id="GO:0006400">
    <property type="term" value="P:tRNA modification"/>
    <property type="evidence" value="ECO:0007669"/>
    <property type="project" value="UniProtKB-UniRule"/>
</dbReference>
<dbReference type="PANTHER" id="PTHR43268:SF3">
    <property type="entry name" value="RHODANESE-LIKE DOMAIN-CONTAINING PROTEIN 7-RELATED"/>
    <property type="match status" value="1"/>
</dbReference>
<dbReference type="InterPro" id="IPR040503">
    <property type="entry name" value="TRHO_N"/>
</dbReference>
<reference evidence="3" key="1">
    <citation type="journal article" date="2020" name="Microbiol. Resour. Announc.">
        <title>Complete Genome Sequence of Novel Psychrotolerant Legionella Strain TUM19329, Isolated from Antarctic Lake Sediment.</title>
        <authorList>
            <person name="Shimada S."/>
            <person name="Nakai R."/>
            <person name="Aoki K."/>
            <person name="Shimoeda N."/>
            <person name="Ohno G."/>
            <person name="Miyazaki Y."/>
            <person name="Kudoh S."/>
            <person name="Imura S."/>
            <person name="Watanabe K."/>
            <person name="Ishii Y."/>
            <person name="Tateda K."/>
        </authorList>
    </citation>
    <scope>NUCLEOTIDE SEQUENCE [LARGE SCALE GENOMIC DNA]</scope>
    <source>
        <strain evidence="3">TUM19329</strain>
    </source>
</reference>
<evidence type="ECO:0000313" key="4">
    <source>
        <dbReference type="Proteomes" id="UP000502894"/>
    </source>
</evidence>
<dbReference type="EMBL" id="AP022839">
    <property type="protein sequence ID" value="BCA96999.1"/>
    <property type="molecule type" value="Genomic_DNA"/>
</dbReference>
<dbReference type="PANTHER" id="PTHR43268">
    <property type="entry name" value="THIOSULFATE SULFURTRANSFERASE/RHODANESE-LIKE DOMAIN-CONTAINING PROTEIN 2"/>
    <property type="match status" value="1"/>
</dbReference>
<sequence>MILGNNKVKEIVIASFYKFVPLSELETMREFMLAKMRDMSVKGTIILAAEGINGGFASRREEVELFYQFMRSDSRFADLNFKETYDEKNPFDKAKVKLRKEIVTMGITNVDPTKSAGTYLNPDEWHEFIKDPDVILIDTRNDYEFELGTFKNAINPCTENFREFPEYVEKHLQDKKGKKIAMFCTGGIRCEKSTAYLKEHGFENVYHLQDGILNYIQSIPENESLWEGACFVFDDRVAVDHQLERVYPQLPQDYKDERFPK</sequence>
<dbReference type="NCBIfam" id="NF001136">
    <property type="entry name" value="PRK00142.1-4"/>
    <property type="match status" value="1"/>
</dbReference>
<organism evidence="3 4">
    <name type="scientific">Legionella antarctica</name>
    <dbReference type="NCBI Taxonomy" id="2708020"/>
    <lineage>
        <taxon>Bacteria</taxon>
        <taxon>Pseudomonadati</taxon>
        <taxon>Pseudomonadota</taxon>
        <taxon>Gammaproteobacteria</taxon>
        <taxon>Legionellales</taxon>
        <taxon>Legionellaceae</taxon>
        <taxon>Legionella</taxon>
    </lineage>
</organism>
<dbReference type="PROSITE" id="PS50206">
    <property type="entry name" value="RHODANESE_3"/>
    <property type="match status" value="1"/>
</dbReference>
<keyword evidence="4" id="KW-1185">Reference proteome</keyword>
<dbReference type="KEGG" id="lant:TUM19329_33600"/>
<name>A0A6F8T940_9GAMM</name>
<accession>A0A6F8T940</accession>
<evidence type="ECO:0000259" key="2">
    <source>
        <dbReference type="PROSITE" id="PS50206"/>
    </source>
</evidence>
<dbReference type="GO" id="GO:0016705">
    <property type="term" value="F:oxidoreductase activity, acting on paired donors, with incorporation or reduction of molecular oxygen"/>
    <property type="evidence" value="ECO:0007669"/>
    <property type="project" value="UniProtKB-UniRule"/>
</dbReference>
<dbReference type="CDD" id="cd01518">
    <property type="entry name" value="RHOD_YceA"/>
    <property type="match status" value="1"/>
</dbReference>
<evidence type="ECO:0000313" key="3">
    <source>
        <dbReference type="EMBL" id="BCA96999.1"/>
    </source>
</evidence>
<dbReference type="SMART" id="SM00450">
    <property type="entry name" value="RHOD"/>
    <property type="match status" value="1"/>
</dbReference>
<dbReference type="InterPro" id="IPR001763">
    <property type="entry name" value="Rhodanese-like_dom"/>
</dbReference>
<evidence type="ECO:0000256" key="1">
    <source>
        <dbReference type="HAMAP-Rule" id="MF_00469"/>
    </source>
</evidence>
<dbReference type="InterPro" id="IPR036873">
    <property type="entry name" value="Rhodanese-like_dom_sf"/>
</dbReference>
<comment type="similarity">
    <text evidence="1">Belongs to the TrhO family.</text>
</comment>
<keyword evidence="1" id="KW-0560">Oxidoreductase</keyword>
<gene>
    <name evidence="1" type="primary">trhO</name>
    <name evidence="3" type="ORF">TUM19329_33600</name>
</gene>
<dbReference type="SUPFAM" id="SSF52821">
    <property type="entry name" value="Rhodanese/Cell cycle control phosphatase"/>
    <property type="match status" value="1"/>
</dbReference>
<dbReference type="Gene3D" id="3.30.70.100">
    <property type="match status" value="1"/>
</dbReference>
<feature type="domain" description="Rhodanese" evidence="2">
    <location>
        <begin position="130"/>
        <end position="224"/>
    </location>
</feature>
<proteinExistence type="inferred from homology"/>
<comment type="function">
    <text evidence="1">Catalyzes oxygen-dependent 5-hydroxyuridine (ho5U) modification at position 34 in tRNAs.</text>
</comment>
<dbReference type="InterPro" id="IPR020936">
    <property type="entry name" value="TrhO"/>
</dbReference>
<dbReference type="HAMAP" id="MF_00469">
    <property type="entry name" value="TrhO"/>
    <property type="match status" value="1"/>
</dbReference>
<protein>
    <recommendedName>
        <fullName evidence="1">tRNA uridine(34) hydroxylase</fullName>
        <ecNumber evidence="1">1.14.-.-</ecNumber>
    </recommendedName>
    <alternativeName>
        <fullName evidence="1">tRNA hydroxylation protein O</fullName>
    </alternativeName>
</protein>
<dbReference type="Gene3D" id="3.40.250.10">
    <property type="entry name" value="Rhodanese-like domain"/>
    <property type="match status" value="1"/>
</dbReference>
<dbReference type="Proteomes" id="UP000502894">
    <property type="component" value="Chromosome"/>
</dbReference>
<dbReference type="Pfam" id="PF17773">
    <property type="entry name" value="UPF0176_N"/>
    <property type="match status" value="1"/>
</dbReference>
<keyword evidence="1" id="KW-0819">tRNA processing</keyword>
<dbReference type="Pfam" id="PF00581">
    <property type="entry name" value="Rhodanese"/>
    <property type="match status" value="1"/>
</dbReference>
<dbReference type="EC" id="1.14.-.-" evidence="1"/>
<dbReference type="AlphaFoldDB" id="A0A6F8T940"/>